<evidence type="ECO:0000256" key="2">
    <source>
        <dbReference type="PIRSR" id="PIRSR007531-2"/>
    </source>
</evidence>
<evidence type="ECO:0000313" key="4">
    <source>
        <dbReference type="Proteomes" id="UP000323454"/>
    </source>
</evidence>
<feature type="active site" evidence="1">
    <location>
        <position position="37"/>
    </location>
</feature>
<dbReference type="AlphaFoldDB" id="A0A5B2XEN7"/>
<name>A0A5B2XEN7_9PSEU</name>
<dbReference type="GO" id="GO:0005524">
    <property type="term" value="F:ATP binding"/>
    <property type="evidence" value="ECO:0007669"/>
    <property type="project" value="InterPro"/>
</dbReference>
<evidence type="ECO:0000313" key="3">
    <source>
        <dbReference type="EMBL" id="KAA2261421.1"/>
    </source>
</evidence>
<dbReference type="RefSeq" id="WP_149850499.1">
    <property type="nucleotide sequence ID" value="NZ_VUOB01000028.1"/>
</dbReference>
<organism evidence="3 4">
    <name type="scientific">Solihabitans fulvus</name>
    <dbReference type="NCBI Taxonomy" id="1892852"/>
    <lineage>
        <taxon>Bacteria</taxon>
        <taxon>Bacillati</taxon>
        <taxon>Actinomycetota</taxon>
        <taxon>Actinomycetes</taxon>
        <taxon>Pseudonocardiales</taxon>
        <taxon>Pseudonocardiaceae</taxon>
        <taxon>Solihabitans</taxon>
    </lineage>
</organism>
<proteinExistence type="predicted"/>
<dbReference type="InterPro" id="IPR012853">
    <property type="entry name" value="CPT"/>
</dbReference>
<evidence type="ECO:0000256" key="1">
    <source>
        <dbReference type="PIRSR" id="PIRSR007531-1"/>
    </source>
</evidence>
<gene>
    <name evidence="3" type="primary">cpt</name>
    <name evidence="3" type="ORF">F0L68_16665</name>
</gene>
<reference evidence="3 4" key="2">
    <citation type="submission" date="2019-09" db="EMBL/GenBank/DDBJ databases">
        <authorList>
            <person name="Jin C."/>
        </authorList>
    </citation>
    <scope>NUCLEOTIDE SEQUENCE [LARGE SCALE GENOMIC DNA]</scope>
    <source>
        <strain evidence="3 4">AN110305</strain>
    </source>
</reference>
<keyword evidence="3" id="KW-0808">Transferase</keyword>
<reference evidence="3 4" key="1">
    <citation type="submission" date="2019-09" db="EMBL/GenBank/DDBJ databases">
        <title>Goodfellowia gen. nov., a new genus of the Pseudonocardineae related to Actinoalloteichus, containing Goodfellowia coeruleoviolacea gen. nov., comb. nov. gen. nov., comb. nov.</title>
        <authorList>
            <person name="Labeda D."/>
        </authorList>
    </citation>
    <scope>NUCLEOTIDE SEQUENCE [LARGE SCALE GENOMIC DNA]</scope>
    <source>
        <strain evidence="3 4">AN110305</strain>
    </source>
</reference>
<dbReference type="NCBIfam" id="NF033114">
    <property type="entry name" value="phos_trans_CPT"/>
    <property type="match status" value="1"/>
</dbReference>
<feature type="binding site" evidence="2">
    <location>
        <begin position="10"/>
        <end position="17"/>
    </location>
    <ligand>
        <name>ATP</name>
        <dbReference type="ChEBI" id="CHEBI:30616"/>
    </ligand>
</feature>
<dbReference type="InterPro" id="IPR027417">
    <property type="entry name" value="P-loop_NTPase"/>
</dbReference>
<comment type="caution">
    <text evidence="3">The sequence shown here is derived from an EMBL/GenBank/DDBJ whole genome shotgun (WGS) entry which is preliminary data.</text>
</comment>
<dbReference type="Pfam" id="PF07931">
    <property type="entry name" value="CPT"/>
    <property type="match status" value="1"/>
</dbReference>
<accession>A0A5B2XEN7</accession>
<dbReference type="Gene3D" id="3.40.50.300">
    <property type="entry name" value="P-loop containing nucleotide triphosphate hydrolases"/>
    <property type="match status" value="1"/>
</dbReference>
<dbReference type="GO" id="GO:0016740">
    <property type="term" value="F:transferase activity"/>
    <property type="evidence" value="ECO:0007669"/>
    <property type="project" value="UniProtKB-KW"/>
</dbReference>
<dbReference type="Proteomes" id="UP000323454">
    <property type="component" value="Unassembled WGS sequence"/>
</dbReference>
<dbReference type="SUPFAM" id="SSF52540">
    <property type="entry name" value="P-loop containing nucleoside triphosphate hydrolases"/>
    <property type="match status" value="1"/>
</dbReference>
<dbReference type="EMBL" id="VUOB01000028">
    <property type="protein sequence ID" value="KAA2261421.1"/>
    <property type="molecule type" value="Genomic_DNA"/>
</dbReference>
<dbReference type="PIRSF" id="PIRSF007531">
    <property type="entry name" value="CPT"/>
    <property type="match status" value="1"/>
</dbReference>
<keyword evidence="4" id="KW-1185">Reference proteome</keyword>
<protein>
    <submittedName>
        <fullName evidence="3">Chloramphenicol phosphotransferase CPT</fullName>
    </submittedName>
</protein>
<dbReference type="OrthoDB" id="3538329at2"/>
<sequence length="190" mass="19734">MSIDVIVLNGASSSGKTGIARCLQSVLPGRWLTFGVDTLVRAMPVEPHAAGEGISIGSDGRVAVGDDFYEVEAAWGAGLAAMVRAGANLIIDEVFLGGARSQARWRAALAGLDVLWVGVHCAQDAAAGREIARGDRVPGMAASQASVVHVGVDYDLEIDTTRTESIDCARHIADHVLAALRQDTSSAPTT</sequence>